<dbReference type="InterPro" id="IPR015422">
    <property type="entry name" value="PyrdxlP-dep_Trfase_small"/>
</dbReference>
<dbReference type="InterPro" id="IPR049943">
    <property type="entry name" value="Ser_HO-MeTrfase-like"/>
</dbReference>
<dbReference type="GO" id="GO:0008168">
    <property type="term" value="F:methyltransferase activity"/>
    <property type="evidence" value="ECO:0007669"/>
    <property type="project" value="UniProtKB-KW"/>
</dbReference>
<dbReference type="InterPro" id="IPR001085">
    <property type="entry name" value="Ser_HO-MeTrfase"/>
</dbReference>
<dbReference type="OrthoDB" id="9019276at2"/>
<dbReference type="SUPFAM" id="SSF53383">
    <property type="entry name" value="PLP-dependent transferases"/>
    <property type="match status" value="1"/>
</dbReference>
<dbReference type="InterPro" id="IPR015424">
    <property type="entry name" value="PyrdxlP-dep_Trfase"/>
</dbReference>
<dbReference type="GO" id="GO:0019264">
    <property type="term" value="P:glycine biosynthetic process from serine"/>
    <property type="evidence" value="ECO:0007669"/>
    <property type="project" value="InterPro"/>
</dbReference>
<keyword evidence="5" id="KW-0808">Transferase</keyword>
<evidence type="ECO:0000256" key="2">
    <source>
        <dbReference type="ARBA" id="ARBA00022898"/>
    </source>
</evidence>
<protein>
    <submittedName>
        <fullName evidence="5">Glycine hydroxymethyltransferase</fullName>
    </submittedName>
</protein>
<evidence type="ECO:0000256" key="1">
    <source>
        <dbReference type="ARBA" id="ARBA00001933"/>
    </source>
</evidence>
<dbReference type="GO" id="GO:0004372">
    <property type="term" value="F:glycine hydroxymethyltransferase activity"/>
    <property type="evidence" value="ECO:0007669"/>
    <property type="project" value="InterPro"/>
</dbReference>
<dbReference type="Pfam" id="PF00464">
    <property type="entry name" value="SHMT"/>
    <property type="match status" value="1"/>
</dbReference>
<feature type="domain" description="Serine hydroxymethyltransferase-like" evidence="4">
    <location>
        <begin position="30"/>
        <end position="408"/>
    </location>
</feature>
<dbReference type="RefSeq" id="WP_133614299.1">
    <property type="nucleotide sequence ID" value="NZ_SNYW01000010.1"/>
</dbReference>
<dbReference type="GO" id="GO:0030170">
    <property type="term" value="F:pyridoxal phosphate binding"/>
    <property type="evidence" value="ECO:0007669"/>
    <property type="project" value="InterPro"/>
</dbReference>
<comment type="caution">
    <text evidence="5">The sequence shown here is derived from an EMBL/GenBank/DDBJ whole genome shotgun (WGS) entry which is preliminary data.</text>
</comment>
<dbReference type="AlphaFoldDB" id="A0A4R6WV43"/>
<keyword evidence="2 3" id="KW-0663">Pyridoxal phosphate</keyword>
<keyword evidence="5" id="KW-0489">Methyltransferase</keyword>
<name>A0A4R6WV43_9PROT</name>
<keyword evidence="6" id="KW-1185">Reference proteome</keyword>
<dbReference type="Proteomes" id="UP000295783">
    <property type="component" value="Unassembled WGS sequence"/>
</dbReference>
<evidence type="ECO:0000256" key="3">
    <source>
        <dbReference type="PIRSR" id="PIRSR000412-50"/>
    </source>
</evidence>
<dbReference type="GO" id="GO:0035999">
    <property type="term" value="P:tetrahydrofolate interconversion"/>
    <property type="evidence" value="ECO:0007669"/>
    <property type="project" value="InterPro"/>
</dbReference>
<feature type="modified residue" description="N6-(pyridoxal phosphate)lysine" evidence="3">
    <location>
        <position position="253"/>
    </location>
</feature>
<evidence type="ECO:0000313" key="5">
    <source>
        <dbReference type="EMBL" id="TDQ80969.1"/>
    </source>
</evidence>
<reference evidence="5 6" key="1">
    <citation type="submission" date="2019-03" db="EMBL/GenBank/DDBJ databases">
        <title>Genomic Encyclopedia of Type Strains, Phase III (KMG-III): the genomes of soil and plant-associated and newly described type strains.</title>
        <authorList>
            <person name="Whitman W."/>
        </authorList>
    </citation>
    <scope>NUCLEOTIDE SEQUENCE [LARGE SCALE GENOMIC DNA]</scope>
    <source>
        <strain evidence="5 6">CGMCC 1.7660</strain>
    </source>
</reference>
<dbReference type="GO" id="GO:0005737">
    <property type="term" value="C:cytoplasm"/>
    <property type="evidence" value="ECO:0007669"/>
    <property type="project" value="TreeGrafter"/>
</dbReference>
<dbReference type="PANTHER" id="PTHR11680:SF35">
    <property type="entry name" value="SERINE HYDROXYMETHYLTRANSFERASE 1"/>
    <property type="match status" value="1"/>
</dbReference>
<sequence length="442" mass="47135">MTGTGPDWIPTAAARFIAAQEARLASLSLDELDRELHLLVAAQERQVDRESINLYAGTNIPNPRAGALLASSIGSRPNLGHPGAKYNKGMQHAEQLEVMLSMLLRRLFNARFVEHRVGSGSLANLYAFMATCRPGDAIMAFSDAAAGHPTHHEVGAAGLYGLKVHEVPFDAARMDVDADALREAARRIRPRLIIVAGSMCLFPYNLRAVRGIADEIGAHVLYDAAHMGGLIAGGAFQQPLAEGAHLMTGSTYKSFGGPPSGIVLTNEAELAARLDRIAFPGLTANFDLGRTSAMIVAVLDLLAHGRAYAAACIANAQELAAAMDRAGIAVFRPAARDAFTNSQHVALDAAPYGGGNRASARIESANILFTSIGLPLPSVDGDANGIRIGTQEITRWGMQPTDMAEIAALAARVLVQDEDPARVRPDVIAFRRRFQQIHFVRG</sequence>
<dbReference type="Gene3D" id="3.90.1150.10">
    <property type="entry name" value="Aspartate Aminotransferase, domain 1"/>
    <property type="match status" value="1"/>
</dbReference>
<dbReference type="InterPro" id="IPR015421">
    <property type="entry name" value="PyrdxlP-dep_Trfase_major"/>
</dbReference>
<evidence type="ECO:0000313" key="6">
    <source>
        <dbReference type="Proteomes" id="UP000295783"/>
    </source>
</evidence>
<accession>A0A4R6WV43</accession>
<organism evidence="5 6">
    <name type="scientific">Dongia mobilis</name>
    <dbReference type="NCBI Taxonomy" id="578943"/>
    <lineage>
        <taxon>Bacteria</taxon>
        <taxon>Pseudomonadati</taxon>
        <taxon>Pseudomonadota</taxon>
        <taxon>Alphaproteobacteria</taxon>
        <taxon>Rhodospirillales</taxon>
        <taxon>Dongiaceae</taxon>
        <taxon>Dongia</taxon>
    </lineage>
</organism>
<dbReference type="InterPro" id="IPR039429">
    <property type="entry name" value="SHMT-like_dom"/>
</dbReference>
<evidence type="ECO:0000259" key="4">
    <source>
        <dbReference type="Pfam" id="PF00464"/>
    </source>
</evidence>
<dbReference type="PANTHER" id="PTHR11680">
    <property type="entry name" value="SERINE HYDROXYMETHYLTRANSFERASE"/>
    <property type="match status" value="1"/>
</dbReference>
<dbReference type="PIRSF" id="PIRSF000412">
    <property type="entry name" value="SHMT"/>
    <property type="match status" value="1"/>
</dbReference>
<proteinExistence type="predicted"/>
<comment type="cofactor">
    <cofactor evidence="1 3">
        <name>pyridoxal 5'-phosphate</name>
        <dbReference type="ChEBI" id="CHEBI:597326"/>
    </cofactor>
</comment>
<dbReference type="GO" id="GO:0032259">
    <property type="term" value="P:methylation"/>
    <property type="evidence" value="ECO:0007669"/>
    <property type="project" value="UniProtKB-KW"/>
</dbReference>
<gene>
    <name evidence="5" type="ORF">A8950_2839</name>
</gene>
<dbReference type="EMBL" id="SNYW01000010">
    <property type="protein sequence ID" value="TDQ80969.1"/>
    <property type="molecule type" value="Genomic_DNA"/>
</dbReference>
<dbReference type="Gene3D" id="3.40.640.10">
    <property type="entry name" value="Type I PLP-dependent aspartate aminotransferase-like (Major domain)"/>
    <property type="match status" value="1"/>
</dbReference>